<dbReference type="PRINTS" id="PR00792">
    <property type="entry name" value="PEPSIN"/>
</dbReference>
<evidence type="ECO:0000256" key="4">
    <source>
        <dbReference type="RuleBase" id="RU000454"/>
    </source>
</evidence>
<dbReference type="InterPro" id="IPR034164">
    <property type="entry name" value="Pepsin-like_dom"/>
</dbReference>
<keyword evidence="9" id="KW-1185">Reference proteome</keyword>
<proteinExistence type="inferred from homology"/>
<feature type="signal peptide" evidence="6">
    <location>
        <begin position="1"/>
        <end position="27"/>
    </location>
</feature>
<dbReference type="FunCoup" id="A0A1Y2F8I1">
    <property type="interactions" value="45"/>
</dbReference>
<feature type="domain" description="Peptidase A1" evidence="7">
    <location>
        <begin position="106"/>
        <end position="425"/>
    </location>
</feature>
<dbReference type="PROSITE" id="PS51767">
    <property type="entry name" value="PEPTIDASE_A1"/>
    <property type="match status" value="1"/>
</dbReference>
<dbReference type="PANTHER" id="PTHR47966:SF6">
    <property type="entry name" value="PEPTIDASE A1 DOMAIN-CONTAINING PROTEIN"/>
    <property type="match status" value="1"/>
</dbReference>
<evidence type="ECO:0000256" key="3">
    <source>
        <dbReference type="PIRSR" id="PIRSR601461-1"/>
    </source>
</evidence>
<feature type="active site" evidence="3">
    <location>
        <position position="312"/>
    </location>
</feature>
<evidence type="ECO:0000256" key="1">
    <source>
        <dbReference type="ARBA" id="ARBA00007447"/>
    </source>
</evidence>
<dbReference type="PANTHER" id="PTHR47966">
    <property type="entry name" value="BETA-SITE APP-CLEAVING ENZYME, ISOFORM A-RELATED"/>
    <property type="match status" value="1"/>
</dbReference>
<organism evidence="8 9">
    <name type="scientific">Leucosporidium creatinivorum</name>
    <dbReference type="NCBI Taxonomy" id="106004"/>
    <lineage>
        <taxon>Eukaryota</taxon>
        <taxon>Fungi</taxon>
        <taxon>Dikarya</taxon>
        <taxon>Basidiomycota</taxon>
        <taxon>Pucciniomycotina</taxon>
        <taxon>Microbotryomycetes</taxon>
        <taxon>Leucosporidiales</taxon>
        <taxon>Leucosporidium</taxon>
    </lineage>
</organism>
<evidence type="ECO:0000313" key="9">
    <source>
        <dbReference type="Proteomes" id="UP000193467"/>
    </source>
</evidence>
<dbReference type="Pfam" id="PF00026">
    <property type="entry name" value="Asp"/>
    <property type="match status" value="1"/>
</dbReference>
<comment type="similarity">
    <text evidence="1 4">Belongs to the peptidase A1 family.</text>
</comment>
<dbReference type="Gene3D" id="2.40.70.10">
    <property type="entry name" value="Acid Proteases"/>
    <property type="match status" value="2"/>
</dbReference>
<dbReference type="CDD" id="cd05471">
    <property type="entry name" value="pepsin_like"/>
    <property type="match status" value="1"/>
</dbReference>
<dbReference type="Proteomes" id="UP000193467">
    <property type="component" value="Unassembled WGS sequence"/>
</dbReference>
<protein>
    <submittedName>
        <fullName evidence="8">Aspartic peptidase domain-containing protein</fullName>
    </submittedName>
</protein>
<keyword evidence="4" id="KW-0645">Protease</keyword>
<keyword evidence="2 4" id="KW-0064">Aspartyl protease</keyword>
<dbReference type="STRING" id="106004.A0A1Y2F8I1"/>
<evidence type="ECO:0000256" key="5">
    <source>
        <dbReference type="SAM" id="MobiDB-lite"/>
    </source>
</evidence>
<dbReference type="AlphaFoldDB" id="A0A1Y2F8I1"/>
<feature type="chain" id="PRO_5013299563" evidence="6">
    <location>
        <begin position="28"/>
        <end position="476"/>
    </location>
</feature>
<gene>
    <name evidence="8" type="ORF">BCR35DRAFT_279157</name>
</gene>
<dbReference type="GO" id="GO:0006508">
    <property type="term" value="P:proteolysis"/>
    <property type="evidence" value="ECO:0007669"/>
    <property type="project" value="UniProtKB-KW"/>
</dbReference>
<evidence type="ECO:0000256" key="6">
    <source>
        <dbReference type="SAM" id="SignalP"/>
    </source>
</evidence>
<evidence type="ECO:0000256" key="2">
    <source>
        <dbReference type="ARBA" id="ARBA00022750"/>
    </source>
</evidence>
<sequence>MRSAASLAATAAVLFAIGLHDATPVQAVPAAVDARSASPSPAQAAPITVPIHRRAGHAKRNKESFLRAVAHMKAKYGGPTTTASGRKAKRSTTGSLSMTNYQDSEFYATISVGTPATEYSMVLDTGSSDMILAVDSCSGCSSSTPGYSASSSSTSVASSDAFSITYGSGSASGTLVEDTVSIAGYSMPNQVFAACDTMDNIVDGDISGILGMGWSTIASSGAVPLVEALAQNGTLPSEVFGFAFKSYAYDKLTSETMAGGTLTIGSTDTSAYSGDINWIPIQLPGGYWSIPLDGMTASGSDITLTTTNIIVDTGTTLIGMPAADVTAIYDQISAASAYSLDGESGYYSFPCDTNINVTMTFGGVSYAIPSDSFNAGAIDTSGSTCLGAIFALQTSGTVQAILGDAFLTGVYSAFRFDDTPAVGFAELGSGGTAVAGSSEASKSSGSTSPASGLSNLLSRSSVGVAVLASVVGAMLW</sequence>
<evidence type="ECO:0000259" key="7">
    <source>
        <dbReference type="PROSITE" id="PS51767"/>
    </source>
</evidence>
<dbReference type="SUPFAM" id="SSF50630">
    <property type="entry name" value="Acid proteases"/>
    <property type="match status" value="1"/>
</dbReference>
<dbReference type="InterPro" id="IPR001969">
    <property type="entry name" value="Aspartic_peptidase_AS"/>
</dbReference>
<dbReference type="EMBL" id="MCGR01000025">
    <property type="protein sequence ID" value="ORY80220.1"/>
    <property type="molecule type" value="Genomic_DNA"/>
</dbReference>
<dbReference type="InterPro" id="IPR001461">
    <property type="entry name" value="Aspartic_peptidase_A1"/>
</dbReference>
<evidence type="ECO:0000313" key="8">
    <source>
        <dbReference type="EMBL" id="ORY80220.1"/>
    </source>
</evidence>
<reference evidence="8 9" key="1">
    <citation type="submission" date="2016-07" db="EMBL/GenBank/DDBJ databases">
        <title>Pervasive Adenine N6-methylation of Active Genes in Fungi.</title>
        <authorList>
            <consortium name="DOE Joint Genome Institute"/>
            <person name="Mondo S.J."/>
            <person name="Dannebaum R.O."/>
            <person name="Kuo R.C."/>
            <person name="Labutti K."/>
            <person name="Haridas S."/>
            <person name="Kuo A."/>
            <person name="Salamov A."/>
            <person name="Ahrendt S.R."/>
            <person name="Lipzen A."/>
            <person name="Sullivan W."/>
            <person name="Andreopoulos W.B."/>
            <person name="Clum A."/>
            <person name="Lindquist E."/>
            <person name="Daum C."/>
            <person name="Ramamoorthy G.K."/>
            <person name="Gryganskyi A."/>
            <person name="Culley D."/>
            <person name="Magnuson J.K."/>
            <person name="James T.Y."/>
            <person name="O'Malley M.A."/>
            <person name="Stajich J.E."/>
            <person name="Spatafora J.W."/>
            <person name="Visel A."/>
            <person name="Grigoriev I.V."/>
        </authorList>
    </citation>
    <scope>NUCLEOTIDE SEQUENCE [LARGE SCALE GENOMIC DNA]</scope>
    <source>
        <strain evidence="8 9">62-1032</strain>
    </source>
</reference>
<dbReference type="InterPro" id="IPR021109">
    <property type="entry name" value="Peptidase_aspartic_dom_sf"/>
</dbReference>
<dbReference type="PROSITE" id="PS00141">
    <property type="entry name" value="ASP_PROTEASE"/>
    <property type="match status" value="1"/>
</dbReference>
<dbReference type="InterPro" id="IPR033121">
    <property type="entry name" value="PEPTIDASE_A1"/>
</dbReference>
<dbReference type="GO" id="GO:0004190">
    <property type="term" value="F:aspartic-type endopeptidase activity"/>
    <property type="evidence" value="ECO:0007669"/>
    <property type="project" value="UniProtKB-KW"/>
</dbReference>
<comment type="caution">
    <text evidence="8">The sequence shown here is derived from an EMBL/GenBank/DDBJ whole genome shotgun (WGS) entry which is preliminary data.</text>
</comment>
<feature type="active site" evidence="3">
    <location>
        <position position="124"/>
    </location>
</feature>
<dbReference type="InParanoid" id="A0A1Y2F8I1"/>
<accession>A0A1Y2F8I1</accession>
<name>A0A1Y2F8I1_9BASI</name>
<keyword evidence="6" id="KW-0732">Signal</keyword>
<keyword evidence="4" id="KW-0378">Hydrolase</keyword>
<dbReference type="OrthoDB" id="771136at2759"/>
<feature type="region of interest" description="Disordered" evidence="5">
    <location>
        <begin position="76"/>
        <end position="95"/>
    </location>
</feature>